<comment type="caution">
    <text evidence="7">The sequence shown here is derived from an EMBL/GenBank/DDBJ whole genome shotgun (WGS) entry which is preliminary data.</text>
</comment>
<dbReference type="InterPro" id="IPR002994">
    <property type="entry name" value="Surf1/Shy1"/>
</dbReference>
<keyword evidence="8" id="KW-1185">Reference proteome</keyword>
<dbReference type="AlphaFoldDB" id="A0A2S3V431"/>
<name>A0A2S3V431_9HYPH</name>
<evidence type="ECO:0000256" key="2">
    <source>
        <dbReference type="ARBA" id="ARBA00007165"/>
    </source>
</evidence>
<dbReference type="Pfam" id="PF02104">
    <property type="entry name" value="SURF1"/>
    <property type="match status" value="1"/>
</dbReference>
<dbReference type="RefSeq" id="WP_103221245.1">
    <property type="nucleotide sequence ID" value="NZ_PPCN01000001.1"/>
</dbReference>
<dbReference type="EMBL" id="PPCN01000001">
    <property type="protein sequence ID" value="POF34721.1"/>
    <property type="molecule type" value="Genomic_DNA"/>
</dbReference>
<protein>
    <recommendedName>
        <fullName evidence="6">SURF1-like protein</fullName>
    </recommendedName>
</protein>
<proteinExistence type="inferred from homology"/>
<keyword evidence="5 6" id="KW-0472">Membrane</keyword>
<evidence type="ECO:0000256" key="4">
    <source>
        <dbReference type="ARBA" id="ARBA00022989"/>
    </source>
</evidence>
<keyword evidence="4 6" id="KW-1133">Transmembrane helix</keyword>
<dbReference type="InterPro" id="IPR045214">
    <property type="entry name" value="Surf1/Surf4"/>
</dbReference>
<dbReference type="PROSITE" id="PS50895">
    <property type="entry name" value="SURF1"/>
    <property type="match status" value="1"/>
</dbReference>
<dbReference type="Proteomes" id="UP000236959">
    <property type="component" value="Unassembled WGS sequence"/>
</dbReference>
<keyword evidence="6" id="KW-1003">Cell membrane</keyword>
<comment type="subcellular location">
    <subcellularLocation>
        <location evidence="6">Cell membrane</location>
        <topology evidence="6">Multi-pass membrane protein</topology>
    </subcellularLocation>
    <subcellularLocation>
        <location evidence="1">Membrane</location>
    </subcellularLocation>
</comment>
<dbReference type="CDD" id="cd06662">
    <property type="entry name" value="SURF1"/>
    <property type="match status" value="1"/>
</dbReference>
<feature type="transmembrane region" description="Helical" evidence="6">
    <location>
        <begin position="221"/>
        <end position="244"/>
    </location>
</feature>
<evidence type="ECO:0000256" key="3">
    <source>
        <dbReference type="ARBA" id="ARBA00022692"/>
    </source>
</evidence>
<reference evidence="7 8" key="1">
    <citation type="submission" date="2018-01" db="EMBL/GenBank/DDBJ databases">
        <title>Genomic Encyclopedia of Archaeal and Bacterial Type Strains, Phase II (KMG-II): from individual species to whole genera.</title>
        <authorList>
            <person name="Goeker M."/>
        </authorList>
    </citation>
    <scope>NUCLEOTIDE SEQUENCE [LARGE SCALE GENOMIC DNA]</scope>
    <source>
        <strain evidence="7 8">DSM 17023</strain>
    </source>
</reference>
<evidence type="ECO:0000256" key="1">
    <source>
        <dbReference type="ARBA" id="ARBA00004370"/>
    </source>
</evidence>
<evidence type="ECO:0000256" key="5">
    <source>
        <dbReference type="ARBA" id="ARBA00023136"/>
    </source>
</evidence>
<evidence type="ECO:0000313" key="8">
    <source>
        <dbReference type="Proteomes" id="UP000236959"/>
    </source>
</evidence>
<sequence>MGPIRKLLIPFIAAALALLVLLKLGSWQLDRLAWKENLIVQVEEGVSKEPVDARGPSEWQRLAETDDYRHVSVTGRFLPGAVFYYTALSDPAGPAGGPGVMTYAPFETTGGWVVLVNRGFLPQGLDGEHRRLALMPPQGKMDLTGLLRLSEKPNWTTPEPDPADNIWFARDTQAMGDVLNVGPADLAPYSIDLDAAFTPPGGLPQAGETIVRFKNDHLGYALTWFGLAATLVGVFLTYAAGILWPRDRRDADRS</sequence>
<evidence type="ECO:0000256" key="6">
    <source>
        <dbReference type="RuleBase" id="RU363076"/>
    </source>
</evidence>
<gene>
    <name evidence="7" type="ORF">CLV41_1011179</name>
</gene>
<evidence type="ECO:0000313" key="7">
    <source>
        <dbReference type="EMBL" id="POF34721.1"/>
    </source>
</evidence>
<dbReference type="PANTHER" id="PTHR23427">
    <property type="entry name" value="SURFEIT LOCUS PROTEIN"/>
    <property type="match status" value="1"/>
</dbReference>
<comment type="similarity">
    <text evidence="2 6">Belongs to the SURF1 family.</text>
</comment>
<organism evidence="7 8">
    <name type="scientific">Roseibium marinum</name>
    <dbReference type="NCBI Taxonomy" id="281252"/>
    <lineage>
        <taxon>Bacteria</taxon>
        <taxon>Pseudomonadati</taxon>
        <taxon>Pseudomonadota</taxon>
        <taxon>Alphaproteobacteria</taxon>
        <taxon>Hyphomicrobiales</taxon>
        <taxon>Stappiaceae</taxon>
        <taxon>Roseibium</taxon>
    </lineage>
</organism>
<comment type="caution">
    <text evidence="6">Lacks conserved residue(s) required for the propagation of feature annotation.</text>
</comment>
<dbReference type="GO" id="GO:0005886">
    <property type="term" value="C:plasma membrane"/>
    <property type="evidence" value="ECO:0007669"/>
    <property type="project" value="UniProtKB-SubCell"/>
</dbReference>
<dbReference type="PANTHER" id="PTHR23427:SF2">
    <property type="entry name" value="SURFEIT LOCUS PROTEIN 1"/>
    <property type="match status" value="1"/>
</dbReference>
<accession>A0A2S3V431</accession>
<dbReference type="OrthoDB" id="6079986at2"/>
<keyword evidence="3 6" id="KW-0812">Transmembrane</keyword>